<keyword evidence="1" id="KW-0812">Transmembrane</keyword>
<keyword evidence="1" id="KW-1133">Transmembrane helix</keyword>
<feature type="transmembrane region" description="Helical" evidence="1">
    <location>
        <begin position="27"/>
        <end position="47"/>
    </location>
</feature>
<keyword evidence="1" id="KW-0472">Membrane</keyword>
<name>A0A5B9EE69_9BACT</name>
<evidence type="ECO:0000256" key="1">
    <source>
        <dbReference type="SAM" id="Phobius"/>
    </source>
</evidence>
<proteinExistence type="predicted"/>
<sequence>MIGQSAFQIVERSGTRLVIAAPGQSLLSGWLAIVIGILLAAMFYFTGRSMARVFSAEKAPAEVATLVFRYRAFGLGITVLALALFWAASYTSGSIALNRTAGTVAMQWRMSLFLPARTNTAELKDLEEAVLDSKPNSGRIRLVARRGSDLAYPIWSDRSGQEEAVRAINQFLNASTEGR</sequence>
<evidence type="ECO:0000313" key="3">
    <source>
        <dbReference type="Proteomes" id="UP000321820"/>
    </source>
</evidence>
<accession>A0A5B9EE69</accession>
<dbReference type="RefSeq" id="WP_147647536.1">
    <property type="nucleotide sequence ID" value="NZ_CP042806.1"/>
</dbReference>
<dbReference type="EMBL" id="CP042806">
    <property type="protein sequence ID" value="QEE28346.1"/>
    <property type="molecule type" value="Genomic_DNA"/>
</dbReference>
<evidence type="ECO:0000313" key="2">
    <source>
        <dbReference type="EMBL" id="QEE28346.1"/>
    </source>
</evidence>
<organism evidence="2 3">
    <name type="scientific">Terriglobus albidus</name>
    <dbReference type="NCBI Taxonomy" id="1592106"/>
    <lineage>
        <taxon>Bacteria</taxon>
        <taxon>Pseudomonadati</taxon>
        <taxon>Acidobacteriota</taxon>
        <taxon>Terriglobia</taxon>
        <taxon>Terriglobales</taxon>
        <taxon>Acidobacteriaceae</taxon>
        <taxon>Terriglobus</taxon>
    </lineage>
</organism>
<dbReference type="Proteomes" id="UP000321820">
    <property type="component" value="Chromosome"/>
</dbReference>
<feature type="transmembrane region" description="Helical" evidence="1">
    <location>
        <begin position="68"/>
        <end position="88"/>
    </location>
</feature>
<dbReference type="OrthoDB" id="9856990at2"/>
<reference evidence="2 3" key="1">
    <citation type="submission" date="2019-08" db="EMBL/GenBank/DDBJ databases">
        <title>Complete genome sequence of Terriglobus albidus strain ORNL.</title>
        <authorList>
            <person name="Podar M."/>
        </authorList>
    </citation>
    <scope>NUCLEOTIDE SEQUENCE [LARGE SCALE GENOMIC DNA]</scope>
    <source>
        <strain evidence="2 3">ORNL</strain>
    </source>
</reference>
<protein>
    <submittedName>
        <fullName evidence="2">Uncharacterized protein</fullName>
    </submittedName>
</protein>
<gene>
    <name evidence="2" type="ORF">FTW19_10250</name>
</gene>
<dbReference type="KEGG" id="talb:FTW19_10250"/>
<keyword evidence="3" id="KW-1185">Reference proteome</keyword>
<dbReference type="AlphaFoldDB" id="A0A5B9EE69"/>